<protein>
    <submittedName>
        <fullName evidence="2">Uncharacterized protein</fullName>
    </submittedName>
</protein>
<dbReference type="Proteomes" id="UP001501576">
    <property type="component" value="Unassembled WGS sequence"/>
</dbReference>
<comment type="caution">
    <text evidence="2">The sequence shown here is derived from an EMBL/GenBank/DDBJ whole genome shotgun (WGS) entry which is preliminary data.</text>
</comment>
<evidence type="ECO:0000313" key="3">
    <source>
        <dbReference type="Proteomes" id="UP001501576"/>
    </source>
</evidence>
<dbReference type="RefSeq" id="WP_346160597.1">
    <property type="nucleotide sequence ID" value="NZ_BAAABZ010000058.1"/>
</dbReference>
<proteinExistence type="predicted"/>
<gene>
    <name evidence="2" type="ORF">GCM10010390_59450</name>
</gene>
<evidence type="ECO:0000256" key="1">
    <source>
        <dbReference type="SAM" id="MobiDB-lite"/>
    </source>
</evidence>
<dbReference type="EMBL" id="BAAABZ010000058">
    <property type="protein sequence ID" value="GAA0549370.1"/>
    <property type="molecule type" value="Genomic_DNA"/>
</dbReference>
<organism evidence="2 3">
    <name type="scientific">Streptomyces mordarskii</name>
    <dbReference type="NCBI Taxonomy" id="1226758"/>
    <lineage>
        <taxon>Bacteria</taxon>
        <taxon>Bacillati</taxon>
        <taxon>Actinomycetota</taxon>
        <taxon>Actinomycetes</taxon>
        <taxon>Kitasatosporales</taxon>
        <taxon>Streptomycetaceae</taxon>
        <taxon>Streptomyces</taxon>
    </lineage>
</organism>
<feature type="region of interest" description="Disordered" evidence="1">
    <location>
        <begin position="104"/>
        <end position="124"/>
    </location>
</feature>
<sequence length="124" mass="12984">MEHEPQEGWTLYRWDTEVGRVVLAYPVDDGVENGSTALQVPVRVTPDPGPLLRLAAEGPDGSHAAAAALDAARRAMWDEAAGALDQIARDVDASEDIDSIAVAARPSLTHPKTSPKKSCGTAGG</sequence>
<keyword evidence="3" id="KW-1185">Reference proteome</keyword>
<name>A0ABP3NNB3_9ACTN</name>
<evidence type="ECO:0000313" key="2">
    <source>
        <dbReference type="EMBL" id="GAA0549370.1"/>
    </source>
</evidence>
<reference evidence="3" key="1">
    <citation type="journal article" date="2019" name="Int. J. Syst. Evol. Microbiol.">
        <title>The Global Catalogue of Microorganisms (GCM) 10K type strain sequencing project: providing services to taxonomists for standard genome sequencing and annotation.</title>
        <authorList>
            <consortium name="The Broad Institute Genomics Platform"/>
            <consortium name="The Broad Institute Genome Sequencing Center for Infectious Disease"/>
            <person name="Wu L."/>
            <person name="Ma J."/>
        </authorList>
    </citation>
    <scope>NUCLEOTIDE SEQUENCE [LARGE SCALE GENOMIC DNA]</scope>
    <source>
        <strain evidence="3">JCM 5052</strain>
    </source>
</reference>
<accession>A0ABP3NNB3</accession>